<proteinExistence type="predicted"/>
<feature type="transmembrane region" description="Helical" evidence="1">
    <location>
        <begin position="44"/>
        <end position="66"/>
    </location>
</feature>
<keyword evidence="1" id="KW-0812">Transmembrane</keyword>
<reference evidence="2 3" key="1">
    <citation type="submission" date="2020-08" db="EMBL/GenBank/DDBJ databases">
        <title>Genomic Encyclopedia of Type Strains, Phase IV (KMG-IV): sequencing the most valuable type-strain genomes for metagenomic binning, comparative biology and taxonomic classification.</title>
        <authorList>
            <person name="Goeker M."/>
        </authorList>
    </citation>
    <scope>NUCLEOTIDE SEQUENCE [LARGE SCALE GENOMIC DNA]</scope>
    <source>
        <strain evidence="2 3">DSM 26438</strain>
    </source>
</reference>
<keyword evidence="1" id="KW-1133">Transmembrane helix</keyword>
<sequence length="82" mass="9005">MRSPVTNFARAACWITLFSAAGFGLMKLAFAFVCWVGGHNLLEASVGAVASVALGVGIGIESFLWLRDWRMRKLDYEPPSRL</sequence>
<dbReference type="RefSeq" id="WP_113169833.1">
    <property type="nucleotide sequence ID" value="NZ_JACIDV010000011.1"/>
</dbReference>
<evidence type="ECO:0000313" key="2">
    <source>
        <dbReference type="EMBL" id="MBB3947639.1"/>
    </source>
</evidence>
<dbReference type="EMBL" id="JACIDV010000011">
    <property type="protein sequence ID" value="MBB3947639.1"/>
    <property type="molecule type" value="Genomic_DNA"/>
</dbReference>
<organism evidence="2 3">
    <name type="scientific">Rhizobium skierniewicense</name>
    <dbReference type="NCBI Taxonomy" id="984260"/>
    <lineage>
        <taxon>Bacteria</taxon>
        <taxon>Pseudomonadati</taxon>
        <taxon>Pseudomonadota</taxon>
        <taxon>Alphaproteobacteria</taxon>
        <taxon>Hyphomicrobiales</taxon>
        <taxon>Rhizobiaceae</taxon>
        <taxon>Rhizobium/Agrobacterium group</taxon>
        <taxon>Rhizobium</taxon>
    </lineage>
</organism>
<feature type="transmembrane region" description="Helical" evidence="1">
    <location>
        <begin position="12"/>
        <end position="38"/>
    </location>
</feature>
<keyword evidence="3" id="KW-1185">Reference proteome</keyword>
<keyword evidence="1" id="KW-0472">Membrane</keyword>
<gene>
    <name evidence="2" type="ORF">GGQ73_003607</name>
</gene>
<name>A0A7W6CDV2_9HYPH</name>
<dbReference type="Proteomes" id="UP000565286">
    <property type="component" value="Unassembled WGS sequence"/>
</dbReference>
<evidence type="ECO:0000256" key="1">
    <source>
        <dbReference type="SAM" id="Phobius"/>
    </source>
</evidence>
<evidence type="ECO:0000313" key="3">
    <source>
        <dbReference type="Proteomes" id="UP000565286"/>
    </source>
</evidence>
<comment type="caution">
    <text evidence="2">The sequence shown here is derived from an EMBL/GenBank/DDBJ whole genome shotgun (WGS) entry which is preliminary data.</text>
</comment>
<dbReference type="AlphaFoldDB" id="A0A7W6CDV2"/>
<protein>
    <submittedName>
        <fullName evidence="2">Uncharacterized protein</fullName>
    </submittedName>
</protein>
<accession>A0A7W6CDV2</accession>